<dbReference type="Pfam" id="PF01189">
    <property type="entry name" value="Methyltr_RsmB-F"/>
    <property type="match status" value="1"/>
</dbReference>
<dbReference type="PROSITE" id="PS01153">
    <property type="entry name" value="NOL1_NOP2_SUN"/>
    <property type="match status" value="1"/>
</dbReference>
<keyword evidence="4 10" id="KW-0489">Methyltransferase</keyword>
<feature type="region of interest" description="Disordered" evidence="11">
    <location>
        <begin position="1"/>
        <end position="38"/>
    </location>
</feature>
<dbReference type="PANTHER" id="PTHR22808">
    <property type="entry name" value="NCL1 YEAST -RELATED NOL1/NOP2/FMU SUN DOMAIN-CONTAINING"/>
    <property type="match status" value="1"/>
</dbReference>
<dbReference type="Proteomes" id="UP000800094">
    <property type="component" value="Unassembled WGS sequence"/>
</dbReference>
<evidence type="ECO:0000256" key="1">
    <source>
        <dbReference type="ARBA" id="ARBA00004123"/>
    </source>
</evidence>
<feature type="compositionally biased region" description="Gly residues" evidence="11">
    <location>
        <begin position="1"/>
        <end position="11"/>
    </location>
</feature>
<feature type="active site" description="Nucleophile" evidence="10">
    <location>
        <position position="342"/>
    </location>
</feature>
<dbReference type="PROSITE" id="PS51686">
    <property type="entry name" value="SAM_MT_RSMB_NOP"/>
    <property type="match status" value="1"/>
</dbReference>
<evidence type="ECO:0000313" key="14">
    <source>
        <dbReference type="Proteomes" id="UP000800094"/>
    </source>
</evidence>
<evidence type="ECO:0000256" key="9">
    <source>
        <dbReference type="ARBA" id="ARBA00023242"/>
    </source>
</evidence>
<evidence type="ECO:0000256" key="11">
    <source>
        <dbReference type="SAM" id="MobiDB-lite"/>
    </source>
</evidence>
<dbReference type="RefSeq" id="XP_033682925.1">
    <property type="nucleotide sequence ID" value="XM_033829126.1"/>
</dbReference>
<evidence type="ECO:0000259" key="12">
    <source>
        <dbReference type="PROSITE" id="PS51686"/>
    </source>
</evidence>
<keyword evidence="8 10" id="KW-0694">RNA-binding</keyword>
<evidence type="ECO:0000256" key="2">
    <source>
        <dbReference type="ARBA" id="ARBA00007494"/>
    </source>
</evidence>
<dbReference type="InterPro" id="IPR018314">
    <property type="entry name" value="RsmB/NOL1/NOP2-like_CS"/>
</dbReference>
<feature type="region of interest" description="Disordered" evidence="11">
    <location>
        <begin position="537"/>
        <end position="600"/>
    </location>
</feature>
<proteinExistence type="inferred from homology"/>
<keyword evidence="5 10" id="KW-0808">Transferase</keyword>
<keyword evidence="9" id="KW-0539">Nucleus</keyword>
<feature type="region of interest" description="Disordered" evidence="11">
    <location>
        <begin position="851"/>
        <end position="899"/>
    </location>
</feature>
<dbReference type="Pfam" id="PF25378">
    <property type="entry name" value="PUA_NSUN2"/>
    <property type="match status" value="1"/>
</dbReference>
<keyword evidence="14" id="KW-1185">Reference proteome</keyword>
<feature type="compositionally biased region" description="Acidic residues" evidence="11">
    <location>
        <begin position="874"/>
        <end position="884"/>
    </location>
</feature>
<feature type="compositionally biased region" description="Basic residues" evidence="11">
    <location>
        <begin position="12"/>
        <end position="25"/>
    </location>
</feature>
<feature type="compositionally biased region" description="Basic and acidic residues" evidence="11">
    <location>
        <begin position="26"/>
        <end position="38"/>
    </location>
</feature>
<keyword evidence="3" id="KW-0820">tRNA-binding</keyword>
<dbReference type="PANTHER" id="PTHR22808:SF1">
    <property type="entry name" value="RNA CYTOSINE-C(5)-METHYLTRANSFERASE NSUN2-RELATED"/>
    <property type="match status" value="1"/>
</dbReference>
<evidence type="ECO:0000313" key="13">
    <source>
        <dbReference type="EMBL" id="KAF2247921.1"/>
    </source>
</evidence>
<feature type="binding site" evidence="10">
    <location>
        <position position="261"/>
    </location>
    <ligand>
        <name>S-adenosyl-L-methionine</name>
        <dbReference type="ChEBI" id="CHEBI:59789"/>
    </ligand>
</feature>
<dbReference type="GO" id="GO:0016428">
    <property type="term" value="F:tRNA (cytidine-5-)-methyltransferase activity"/>
    <property type="evidence" value="ECO:0007669"/>
    <property type="project" value="InterPro"/>
</dbReference>
<protein>
    <submittedName>
        <fullName evidence="13">S-adenosyl-L-methionine-dependent methyltransferase</fullName>
    </submittedName>
</protein>
<comment type="subcellular location">
    <subcellularLocation>
        <location evidence="1">Nucleus</location>
    </subcellularLocation>
</comment>
<dbReference type="EMBL" id="ML987196">
    <property type="protein sequence ID" value="KAF2247921.1"/>
    <property type="molecule type" value="Genomic_DNA"/>
</dbReference>
<dbReference type="GO" id="GO:0000049">
    <property type="term" value="F:tRNA binding"/>
    <property type="evidence" value="ECO:0007669"/>
    <property type="project" value="UniProtKB-KW"/>
</dbReference>
<feature type="binding site" evidence="10">
    <location>
        <position position="289"/>
    </location>
    <ligand>
        <name>S-adenosyl-L-methionine</name>
        <dbReference type="ChEBI" id="CHEBI:59789"/>
    </ligand>
</feature>
<dbReference type="GO" id="GO:0005737">
    <property type="term" value="C:cytoplasm"/>
    <property type="evidence" value="ECO:0007669"/>
    <property type="project" value="TreeGrafter"/>
</dbReference>
<dbReference type="PRINTS" id="PR02011">
    <property type="entry name" value="RCMTNCL1"/>
</dbReference>
<feature type="domain" description="SAM-dependent MTase RsmB/NOP-type" evidence="12">
    <location>
        <begin position="63"/>
        <end position="474"/>
    </location>
</feature>
<evidence type="ECO:0000256" key="7">
    <source>
        <dbReference type="ARBA" id="ARBA00022694"/>
    </source>
</evidence>
<feature type="region of interest" description="Disordered" evidence="11">
    <location>
        <begin position="612"/>
        <end position="642"/>
    </location>
</feature>
<dbReference type="InterPro" id="IPR023267">
    <property type="entry name" value="RCMT"/>
</dbReference>
<evidence type="ECO:0000256" key="4">
    <source>
        <dbReference type="ARBA" id="ARBA00022603"/>
    </source>
</evidence>
<dbReference type="InterPro" id="IPR023270">
    <property type="entry name" value="RCMT_NCL1"/>
</dbReference>
<dbReference type="AlphaFoldDB" id="A0A6A6IC11"/>
<comment type="similarity">
    <text evidence="2 10">Belongs to the class I-like SAM-binding methyltransferase superfamily. RsmB/NOP family.</text>
</comment>
<evidence type="ECO:0000256" key="10">
    <source>
        <dbReference type="PROSITE-ProRule" id="PRU01023"/>
    </source>
</evidence>
<feature type="compositionally biased region" description="Basic and acidic residues" evidence="11">
    <location>
        <begin position="628"/>
        <end position="637"/>
    </location>
</feature>
<keyword evidence="7" id="KW-0819">tRNA processing</keyword>
<feature type="compositionally biased region" description="Basic and acidic residues" evidence="11">
    <location>
        <begin position="851"/>
        <end position="873"/>
    </location>
</feature>
<keyword evidence="6 10" id="KW-0949">S-adenosyl-L-methionine</keyword>
<feature type="binding site" evidence="10">
    <location>
        <position position="234"/>
    </location>
    <ligand>
        <name>S-adenosyl-L-methionine</name>
        <dbReference type="ChEBI" id="CHEBI:59789"/>
    </ligand>
</feature>
<dbReference type="GeneID" id="54582456"/>
<dbReference type="InterPro" id="IPR049560">
    <property type="entry name" value="MeTrfase_RsmB-F_NOP2_cat"/>
</dbReference>
<dbReference type="Gene3D" id="3.40.50.150">
    <property type="entry name" value="Vaccinia Virus protein VP39"/>
    <property type="match status" value="1"/>
</dbReference>
<dbReference type="OrthoDB" id="6093671at2759"/>
<dbReference type="InterPro" id="IPR001678">
    <property type="entry name" value="MeTrfase_RsmB-F_NOP2_dom"/>
</dbReference>
<evidence type="ECO:0000256" key="3">
    <source>
        <dbReference type="ARBA" id="ARBA00022555"/>
    </source>
</evidence>
<dbReference type="SUPFAM" id="SSF53335">
    <property type="entry name" value="S-adenosyl-L-methionine-dependent methyltransferases"/>
    <property type="match status" value="1"/>
</dbReference>
<dbReference type="InterPro" id="IPR057285">
    <property type="entry name" value="Pre-PUA_NSUN2"/>
</dbReference>
<dbReference type="GO" id="GO:0030488">
    <property type="term" value="P:tRNA methylation"/>
    <property type="evidence" value="ECO:0007669"/>
    <property type="project" value="TreeGrafter"/>
</dbReference>
<evidence type="ECO:0000256" key="5">
    <source>
        <dbReference type="ARBA" id="ARBA00022679"/>
    </source>
</evidence>
<sequence length="899" mass="100310">MARDGSNGGGRGGRKPFRGKGKGRGGGRDTRSEPYEDIKRENDYYESYYSQGGFLPEDEFKHMWKAMQTDLPNSFRFTGTKSDALAVREIFKQRYIPTITAVTFDGLSVEPPRPVEAFPDELVWDMTTHKKVIRKYPPFKEFQKFLVAEAASGNISRQEVVSMIPPHFLDVKPGMVVLDMCAAPGSKSAQLAEMIHGDEEERVIKAANNESPNIDGEGDYSDDGRSTGLLVANDTDYKRAGMLVHQLKRLDFPNLIVTQHDASIYPSIELPNAEGGRPQYLKFDRILADVPCSGDGTARKNINVWSKWTPKDGLGLHNLQLRILNRGLQLLKKGGRIVYSTCSMNPVENEAVIAAAIEACGGVSKVQLVDCSDHLPKLKRKPGLNTWKVFDTSTLPGGEDKKAHMFSSWDRFVNAKEKYDAKEPVRQFSSKITQGCFPPTAASEERRIPLERCVRVYPHLQDTGGFFIAVLEKLDDIKVTQIQNATNAAELRKMKAQSQSATPAFAQPLNVTWTEEQPTGAAPSEATPSLKHKLEDPAEIGTAKRVKVGETEEQSNGDAEFEAISSMKRKLENPEESATVKRAKTGDTAPESAVSGPEGQDAQAALDVDVDMTDAKPAPNGSTAAPARAREGTKLRPENQSQNKEYFEYLPSDDPTIADILEFFGVSPRFPRDRFMVKNKEGLVLNKIYYTSALAKTIISQNKDRGMKFIHCGVVMFVSHKIKDKDNVKAPWRLQNEGIRILEPWASKRIVNCTSKKTLRKLLIEMFPKLPKDGGHELAEVGDQLIKMEIGCCFLRIEKSEGDDGFPFRMVLPLWRHPGSANLMVDQNDRKAMLLRLFNENEPDIKNHVVEKQKAEEEEAKRLADDVVRKEVESELAEAEEEGTEYGQIGKGDEMEVDE</sequence>
<feature type="binding site" evidence="10">
    <location>
        <begin position="181"/>
        <end position="187"/>
    </location>
    <ligand>
        <name>S-adenosyl-L-methionine</name>
        <dbReference type="ChEBI" id="CHEBI:59789"/>
    </ligand>
</feature>
<dbReference type="Pfam" id="PF25376">
    <property type="entry name" value="Pre-PUA_NSUN2"/>
    <property type="match status" value="1"/>
</dbReference>
<reference evidence="13" key="1">
    <citation type="journal article" date="2020" name="Stud. Mycol.">
        <title>101 Dothideomycetes genomes: a test case for predicting lifestyles and emergence of pathogens.</title>
        <authorList>
            <person name="Haridas S."/>
            <person name="Albert R."/>
            <person name="Binder M."/>
            <person name="Bloem J."/>
            <person name="Labutti K."/>
            <person name="Salamov A."/>
            <person name="Andreopoulos B."/>
            <person name="Baker S."/>
            <person name="Barry K."/>
            <person name="Bills G."/>
            <person name="Bluhm B."/>
            <person name="Cannon C."/>
            <person name="Castanera R."/>
            <person name="Culley D."/>
            <person name="Daum C."/>
            <person name="Ezra D."/>
            <person name="Gonzalez J."/>
            <person name="Henrissat B."/>
            <person name="Kuo A."/>
            <person name="Liang C."/>
            <person name="Lipzen A."/>
            <person name="Lutzoni F."/>
            <person name="Magnuson J."/>
            <person name="Mondo S."/>
            <person name="Nolan M."/>
            <person name="Ohm R."/>
            <person name="Pangilinan J."/>
            <person name="Park H.-J."/>
            <person name="Ramirez L."/>
            <person name="Alfaro M."/>
            <person name="Sun H."/>
            <person name="Tritt A."/>
            <person name="Yoshinaga Y."/>
            <person name="Zwiers L.-H."/>
            <person name="Turgeon B."/>
            <person name="Goodwin S."/>
            <person name="Spatafora J."/>
            <person name="Crous P."/>
            <person name="Grigoriev I."/>
        </authorList>
    </citation>
    <scope>NUCLEOTIDE SEQUENCE</scope>
    <source>
        <strain evidence="13">CBS 122368</strain>
    </source>
</reference>
<feature type="compositionally biased region" description="Acidic residues" evidence="11">
    <location>
        <begin position="551"/>
        <end position="561"/>
    </location>
</feature>
<dbReference type="InterPro" id="IPR057286">
    <property type="entry name" value="PUA_NSUN2"/>
</dbReference>
<name>A0A6A6IC11_9PLEO</name>
<dbReference type="PRINTS" id="PR02008">
    <property type="entry name" value="RCMTFAMILY"/>
</dbReference>
<dbReference type="GO" id="GO:0005634">
    <property type="term" value="C:nucleus"/>
    <property type="evidence" value="ECO:0007669"/>
    <property type="project" value="UniProtKB-SubCell"/>
</dbReference>
<dbReference type="InterPro" id="IPR029063">
    <property type="entry name" value="SAM-dependent_MTases_sf"/>
</dbReference>
<accession>A0A6A6IC11</accession>
<evidence type="ECO:0000256" key="8">
    <source>
        <dbReference type="ARBA" id="ARBA00022884"/>
    </source>
</evidence>
<gene>
    <name evidence="13" type="ORF">BU26DRAFT_519715</name>
</gene>
<organism evidence="13 14">
    <name type="scientific">Trematosphaeria pertusa</name>
    <dbReference type="NCBI Taxonomy" id="390896"/>
    <lineage>
        <taxon>Eukaryota</taxon>
        <taxon>Fungi</taxon>
        <taxon>Dikarya</taxon>
        <taxon>Ascomycota</taxon>
        <taxon>Pezizomycotina</taxon>
        <taxon>Dothideomycetes</taxon>
        <taxon>Pleosporomycetidae</taxon>
        <taxon>Pleosporales</taxon>
        <taxon>Massarineae</taxon>
        <taxon>Trematosphaeriaceae</taxon>
        <taxon>Trematosphaeria</taxon>
    </lineage>
</organism>
<evidence type="ECO:0000256" key="6">
    <source>
        <dbReference type="ARBA" id="ARBA00022691"/>
    </source>
</evidence>